<keyword evidence="2" id="KW-0238">DNA-binding</keyword>
<protein>
    <submittedName>
        <fullName evidence="5">GntR family transcriptional regulator</fullName>
    </submittedName>
</protein>
<feature type="domain" description="HTH gntR-type" evidence="4">
    <location>
        <begin position="13"/>
        <end position="79"/>
    </location>
</feature>
<dbReference type="PANTHER" id="PTHR43537:SF5">
    <property type="entry name" value="UXU OPERON TRANSCRIPTIONAL REGULATOR"/>
    <property type="match status" value="1"/>
</dbReference>
<dbReference type="SMART" id="SM00895">
    <property type="entry name" value="FCD"/>
    <property type="match status" value="1"/>
</dbReference>
<evidence type="ECO:0000256" key="3">
    <source>
        <dbReference type="ARBA" id="ARBA00023163"/>
    </source>
</evidence>
<evidence type="ECO:0000313" key="5">
    <source>
        <dbReference type="EMBL" id="TDP83978.1"/>
    </source>
</evidence>
<reference evidence="5 6" key="1">
    <citation type="submission" date="2019-03" db="EMBL/GenBank/DDBJ databases">
        <title>Genomic Encyclopedia of Type Strains, Phase IV (KMG-IV): sequencing the most valuable type-strain genomes for metagenomic binning, comparative biology and taxonomic classification.</title>
        <authorList>
            <person name="Goeker M."/>
        </authorList>
    </citation>
    <scope>NUCLEOTIDE SEQUENCE [LARGE SCALE GENOMIC DNA]</scope>
    <source>
        <strain evidence="5 6">DSM 102969</strain>
    </source>
</reference>
<proteinExistence type="predicted"/>
<organism evidence="5 6">
    <name type="scientific">Oharaeibacter diazotrophicus</name>
    <dbReference type="NCBI Taxonomy" id="1920512"/>
    <lineage>
        <taxon>Bacteria</taxon>
        <taxon>Pseudomonadati</taxon>
        <taxon>Pseudomonadota</taxon>
        <taxon>Alphaproteobacteria</taxon>
        <taxon>Hyphomicrobiales</taxon>
        <taxon>Pleomorphomonadaceae</taxon>
        <taxon>Oharaeibacter</taxon>
    </lineage>
</organism>
<sequence length="240" mass="25616">MDTGGAAIPRRSESLRARVYDDLIDRIRRGAVGRDDRLVDTEIAARLGVSRMPVREALLQLTNEGYLVGTTRGFMRPKLTLADVADVFEVRRLLEPRAAAHAAQALDADGLARLDTALAAARAAVTAGDTDGLFRANVAFRDAWTGAVRNVRLTAAIARFVDHVQVVRLATLSDPATQPVVVEGLARLADAFRRRDGVAAHDRMARFIDTAEECFGRLAAVDADGAIDFAGSIAPSAAAG</sequence>
<dbReference type="SUPFAM" id="SSF48008">
    <property type="entry name" value="GntR ligand-binding domain-like"/>
    <property type="match status" value="1"/>
</dbReference>
<dbReference type="RefSeq" id="WP_126539748.1">
    <property type="nucleotide sequence ID" value="NZ_BSPM01000002.1"/>
</dbReference>
<dbReference type="InterPro" id="IPR036390">
    <property type="entry name" value="WH_DNA-bd_sf"/>
</dbReference>
<dbReference type="OrthoDB" id="9810548at2"/>
<dbReference type="PRINTS" id="PR00035">
    <property type="entry name" value="HTHGNTR"/>
</dbReference>
<dbReference type="Proteomes" id="UP000294547">
    <property type="component" value="Unassembled WGS sequence"/>
</dbReference>
<evidence type="ECO:0000256" key="2">
    <source>
        <dbReference type="ARBA" id="ARBA00023125"/>
    </source>
</evidence>
<dbReference type="SUPFAM" id="SSF46785">
    <property type="entry name" value="Winged helix' DNA-binding domain"/>
    <property type="match status" value="1"/>
</dbReference>
<dbReference type="Pfam" id="PF00392">
    <property type="entry name" value="GntR"/>
    <property type="match status" value="1"/>
</dbReference>
<dbReference type="Gene3D" id="1.10.10.10">
    <property type="entry name" value="Winged helix-like DNA-binding domain superfamily/Winged helix DNA-binding domain"/>
    <property type="match status" value="1"/>
</dbReference>
<dbReference type="PROSITE" id="PS50949">
    <property type="entry name" value="HTH_GNTR"/>
    <property type="match status" value="1"/>
</dbReference>
<name>A0A4V3CVW1_9HYPH</name>
<comment type="caution">
    <text evidence="5">The sequence shown here is derived from an EMBL/GenBank/DDBJ whole genome shotgun (WGS) entry which is preliminary data.</text>
</comment>
<dbReference type="Pfam" id="PF07729">
    <property type="entry name" value="FCD"/>
    <property type="match status" value="1"/>
</dbReference>
<dbReference type="EMBL" id="SNXY01000008">
    <property type="protein sequence ID" value="TDP83978.1"/>
    <property type="molecule type" value="Genomic_DNA"/>
</dbReference>
<dbReference type="GO" id="GO:0003677">
    <property type="term" value="F:DNA binding"/>
    <property type="evidence" value="ECO:0007669"/>
    <property type="project" value="UniProtKB-KW"/>
</dbReference>
<dbReference type="InterPro" id="IPR000524">
    <property type="entry name" value="Tscrpt_reg_HTH_GntR"/>
</dbReference>
<dbReference type="PANTHER" id="PTHR43537">
    <property type="entry name" value="TRANSCRIPTIONAL REGULATOR, GNTR FAMILY"/>
    <property type="match status" value="1"/>
</dbReference>
<keyword evidence="6" id="KW-1185">Reference proteome</keyword>
<dbReference type="InterPro" id="IPR036388">
    <property type="entry name" value="WH-like_DNA-bd_sf"/>
</dbReference>
<keyword evidence="1" id="KW-0805">Transcription regulation</keyword>
<evidence type="ECO:0000256" key="1">
    <source>
        <dbReference type="ARBA" id="ARBA00023015"/>
    </source>
</evidence>
<dbReference type="InterPro" id="IPR008920">
    <property type="entry name" value="TF_FadR/GntR_C"/>
</dbReference>
<dbReference type="GO" id="GO:0003700">
    <property type="term" value="F:DNA-binding transcription factor activity"/>
    <property type="evidence" value="ECO:0007669"/>
    <property type="project" value="InterPro"/>
</dbReference>
<accession>A0A4V3CVW1</accession>
<keyword evidence="3" id="KW-0804">Transcription</keyword>
<dbReference type="InterPro" id="IPR011711">
    <property type="entry name" value="GntR_C"/>
</dbReference>
<gene>
    <name evidence="5" type="ORF">EDD54_2579</name>
</gene>
<evidence type="ECO:0000313" key="6">
    <source>
        <dbReference type="Proteomes" id="UP000294547"/>
    </source>
</evidence>
<dbReference type="SMART" id="SM00345">
    <property type="entry name" value="HTH_GNTR"/>
    <property type="match status" value="1"/>
</dbReference>
<dbReference type="AlphaFoldDB" id="A0A4V3CVW1"/>
<dbReference type="Gene3D" id="1.20.120.530">
    <property type="entry name" value="GntR ligand-binding domain-like"/>
    <property type="match status" value="1"/>
</dbReference>
<evidence type="ECO:0000259" key="4">
    <source>
        <dbReference type="PROSITE" id="PS50949"/>
    </source>
</evidence>